<evidence type="ECO:0000259" key="6">
    <source>
        <dbReference type="PROSITE" id="PS51036"/>
    </source>
</evidence>
<dbReference type="SUPFAM" id="SSF57716">
    <property type="entry name" value="Glucocorticoid receptor-like (DNA-binding domain)"/>
    <property type="match status" value="1"/>
</dbReference>
<proteinExistence type="predicted"/>
<evidence type="ECO:0000313" key="9">
    <source>
        <dbReference type="Proteomes" id="UP001341840"/>
    </source>
</evidence>
<dbReference type="Pfam" id="PF01428">
    <property type="entry name" value="zf-AN1"/>
    <property type="match status" value="1"/>
</dbReference>
<evidence type="ECO:0008006" key="10">
    <source>
        <dbReference type="Google" id="ProtNLM"/>
    </source>
</evidence>
<evidence type="ECO:0000259" key="7">
    <source>
        <dbReference type="PROSITE" id="PS51039"/>
    </source>
</evidence>
<evidence type="ECO:0000256" key="5">
    <source>
        <dbReference type="PROSITE-ProRule" id="PRU00449"/>
    </source>
</evidence>
<keyword evidence="2" id="KW-0479">Metal-binding</keyword>
<dbReference type="Gene3D" id="1.20.5.4770">
    <property type="match status" value="1"/>
</dbReference>
<feature type="domain" description="A20-type" evidence="6">
    <location>
        <begin position="10"/>
        <end position="44"/>
    </location>
</feature>
<keyword evidence="9" id="KW-1185">Reference proteome</keyword>
<dbReference type="EMBL" id="JASCZI010151238">
    <property type="protein sequence ID" value="MED6171241.1"/>
    <property type="molecule type" value="Genomic_DNA"/>
</dbReference>
<dbReference type="SMART" id="SM00154">
    <property type="entry name" value="ZnF_AN1"/>
    <property type="match status" value="1"/>
</dbReference>
<dbReference type="PANTHER" id="PTHR10634:SF67">
    <property type="entry name" value="AN1-TYPE ZINC FINGER PROTEIN 3"/>
    <property type="match status" value="1"/>
</dbReference>
<reference evidence="8 9" key="1">
    <citation type="journal article" date="2023" name="Plants (Basel)">
        <title>Bridging the Gap: Combining Genomics and Transcriptomics Approaches to Understand Stylosanthes scabra, an Orphan Legume from the Brazilian Caatinga.</title>
        <authorList>
            <person name="Ferreira-Neto J.R.C."/>
            <person name="da Silva M.D."/>
            <person name="Binneck E."/>
            <person name="de Melo N.F."/>
            <person name="da Silva R.H."/>
            <person name="de Melo A.L.T.M."/>
            <person name="Pandolfi V."/>
            <person name="Bustamante F.O."/>
            <person name="Brasileiro-Vidal A.C."/>
            <person name="Benko-Iseppon A.M."/>
        </authorList>
    </citation>
    <scope>NUCLEOTIDE SEQUENCE [LARGE SCALE GENOMIC DNA]</scope>
    <source>
        <tissue evidence="8">Leaves</tissue>
    </source>
</reference>
<keyword evidence="4" id="KW-0862">Zinc</keyword>
<dbReference type="SUPFAM" id="SSF118310">
    <property type="entry name" value="AN1-like Zinc finger"/>
    <property type="match status" value="1"/>
</dbReference>
<sequence>MAEEHRCQAPEGHKLCANNCGFFGSTTTMDLCSKCYRDVLLKEQEQAKTKSTIETALSKSATASHDSHLSPPSPAVDLLPQLPQLIVSPEIASESSVSTSPAVVSAVQANRCAACRKRIGLTGFTCRCGITFCGTHRYPEKHGCGFDFKTVGRDEIARANPVIKARKLDKI</sequence>
<dbReference type="PANTHER" id="PTHR10634">
    <property type="entry name" value="AN1-TYPE ZINC FINGER PROTEIN"/>
    <property type="match status" value="1"/>
</dbReference>
<dbReference type="InterPro" id="IPR035896">
    <property type="entry name" value="AN1-like_Znf"/>
</dbReference>
<gene>
    <name evidence="8" type="ORF">PIB30_038960</name>
</gene>
<dbReference type="PROSITE" id="PS51039">
    <property type="entry name" value="ZF_AN1"/>
    <property type="match status" value="1"/>
</dbReference>
<evidence type="ECO:0000256" key="2">
    <source>
        <dbReference type="ARBA" id="ARBA00022723"/>
    </source>
</evidence>
<comment type="caution">
    <text evidence="8">The sequence shown here is derived from an EMBL/GenBank/DDBJ whole genome shotgun (WGS) entry which is preliminary data.</text>
</comment>
<dbReference type="SMART" id="SM00259">
    <property type="entry name" value="ZnF_A20"/>
    <property type="match status" value="1"/>
</dbReference>
<evidence type="ECO:0000256" key="1">
    <source>
        <dbReference type="ARBA" id="ARBA00003732"/>
    </source>
</evidence>
<protein>
    <recommendedName>
        <fullName evidence="10">Zinc finger A20 and AN1 domain-containing stress-associated protein 4</fullName>
    </recommendedName>
</protein>
<dbReference type="PROSITE" id="PS51036">
    <property type="entry name" value="ZF_A20"/>
    <property type="match status" value="1"/>
</dbReference>
<organism evidence="8 9">
    <name type="scientific">Stylosanthes scabra</name>
    <dbReference type="NCBI Taxonomy" id="79078"/>
    <lineage>
        <taxon>Eukaryota</taxon>
        <taxon>Viridiplantae</taxon>
        <taxon>Streptophyta</taxon>
        <taxon>Embryophyta</taxon>
        <taxon>Tracheophyta</taxon>
        <taxon>Spermatophyta</taxon>
        <taxon>Magnoliopsida</taxon>
        <taxon>eudicotyledons</taxon>
        <taxon>Gunneridae</taxon>
        <taxon>Pentapetalae</taxon>
        <taxon>rosids</taxon>
        <taxon>fabids</taxon>
        <taxon>Fabales</taxon>
        <taxon>Fabaceae</taxon>
        <taxon>Papilionoideae</taxon>
        <taxon>50 kb inversion clade</taxon>
        <taxon>dalbergioids sensu lato</taxon>
        <taxon>Dalbergieae</taxon>
        <taxon>Pterocarpus clade</taxon>
        <taxon>Stylosanthes</taxon>
    </lineage>
</organism>
<keyword evidence="3 5" id="KW-0863">Zinc-finger</keyword>
<evidence type="ECO:0000256" key="4">
    <source>
        <dbReference type="ARBA" id="ARBA00022833"/>
    </source>
</evidence>
<evidence type="ECO:0000256" key="3">
    <source>
        <dbReference type="ARBA" id="ARBA00022771"/>
    </source>
</evidence>
<accession>A0ABU6VCC3</accession>
<evidence type="ECO:0000313" key="8">
    <source>
        <dbReference type="EMBL" id="MED6171241.1"/>
    </source>
</evidence>
<comment type="function">
    <text evidence="1">May be involved in environmental stress response.</text>
</comment>
<feature type="domain" description="AN1-type" evidence="7">
    <location>
        <begin position="106"/>
        <end position="152"/>
    </location>
</feature>
<dbReference type="InterPro" id="IPR002653">
    <property type="entry name" value="Znf_A20"/>
</dbReference>
<dbReference type="Proteomes" id="UP001341840">
    <property type="component" value="Unassembled WGS sequence"/>
</dbReference>
<name>A0ABU6VCC3_9FABA</name>
<dbReference type="InterPro" id="IPR050652">
    <property type="entry name" value="AN1_A20_ZnFinger"/>
</dbReference>
<dbReference type="InterPro" id="IPR000058">
    <property type="entry name" value="Znf_AN1"/>
</dbReference>
<dbReference type="Gene3D" id="4.10.1110.10">
    <property type="entry name" value="AN1-like Zinc finger"/>
    <property type="match status" value="1"/>
</dbReference>
<dbReference type="Pfam" id="PF01754">
    <property type="entry name" value="zf-A20"/>
    <property type="match status" value="1"/>
</dbReference>